<evidence type="ECO:0000256" key="1">
    <source>
        <dbReference type="SAM" id="MobiDB-lite"/>
    </source>
</evidence>
<dbReference type="GeneID" id="25317363"/>
<evidence type="ECO:0000313" key="2">
    <source>
        <dbReference type="EMBL" id="KKA20931.1"/>
    </source>
</evidence>
<gene>
    <name evidence="2" type="ORF">T310_5016</name>
</gene>
<organism evidence="2 3">
    <name type="scientific">Rasamsonia emersonii (strain ATCC 16479 / CBS 393.64 / IMI 116815)</name>
    <dbReference type="NCBI Taxonomy" id="1408163"/>
    <lineage>
        <taxon>Eukaryota</taxon>
        <taxon>Fungi</taxon>
        <taxon>Dikarya</taxon>
        <taxon>Ascomycota</taxon>
        <taxon>Pezizomycotina</taxon>
        <taxon>Eurotiomycetes</taxon>
        <taxon>Eurotiomycetidae</taxon>
        <taxon>Eurotiales</taxon>
        <taxon>Trichocomaceae</taxon>
        <taxon>Rasamsonia</taxon>
    </lineage>
</organism>
<keyword evidence="3" id="KW-1185">Reference proteome</keyword>
<dbReference type="Proteomes" id="UP000053958">
    <property type="component" value="Unassembled WGS sequence"/>
</dbReference>
<evidence type="ECO:0000313" key="3">
    <source>
        <dbReference type="Proteomes" id="UP000053958"/>
    </source>
</evidence>
<reference evidence="2 3" key="1">
    <citation type="submission" date="2015-04" db="EMBL/GenBank/DDBJ databases">
        <authorList>
            <person name="Heijne W.H."/>
            <person name="Fedorova N.D."/>
            <person name="Nierman W.C."/>
            <person name="Vollebregt A.W."/>
            <person name="Zhao Z."/>
            <person name="Wu L."/>
            <person name="Kumar M."/>
            <person name="Stam H."/>
            <person name="van den Berg M.A."/>
            <person name="Pel H.J."/>
        </authorList>
    </citation>
    <scope>NUCLEOTIDE SEQUENCE [LARGE SCALE GENOMIC DNA]</scope>
    <source>
        <strain evidence="2 3">CBS 393.64</strain>
    </source>
</reference>
<proteinExistence type="predicted"/>
<accession>A0A0F4YSV1</accession>
<comment type="caution">
    <text evidence="2">The sequence shown here is derived from an EMBL/GenBank/DDBJ whole genome shotgun (WGS) entry which is preliminary data.</text>
</comment>
<sequence length="345" mass="38287">MLEPLEDDPHGASCRSRTSAGWPPDECYATTLEYYSKLYGRRVDTTWWLISSLPIYDVFSPPMRAATLRGPQSGPLRVTTISYLSDYSLISARLPALRPLPLLDSYRTTGAQTTGTLPVIDGGRTIIIVDLYGALHTGSGNYYVAKQPILYYYTINISPYIPDRHRQADSRSIRSDHGLGSWIPHSVLQLNFTVHSLTGMHNVKFVKSIISKLIDRIPQLIDPAHRPSHCPCNYQYQRAGPGINDQAGNQPKKNKPPSWISKDSVTKQEGEQTSKSVSESDAIRKFSLLYLLLLHPYTTSSSVRNTQSGNRPDDLPFFIFSESDGSPGDSTFGVVTAQLASYSNG</sequence>
<name>A0A0F4YSV1_RASE3</name>
<protein>
    <submittedName>
        <fullName evidence="2">Uncharacterized protein</fullName>
    </submittedName>
</protein>
<dbReference type="EMBL" id="LASV01000217">
    <property type="protein sequence ID" value="KKA20931.1"/>
    <property type="molecule type" value="Genomic_DNA"/>
</dbReference>
<dbReference type="AlphaFoldDB" id="A0A0F4YSV1"/>
<feature type="region of interest" description="Disordered" evidence="1">
    <location>
        <begin position="1"/>
        <end position="20"/>
    </location>
</feature>
<feature type="region of interest" description="Disordered" evidence="1">
    <location>
        <begin position="232"/>
        <end position="277"/>
    </location>
</feature>
<dbReference type="RefSeq" id="XP_013327543.1">
    <property type="nucleotide sequence ID" value="XM_013472089.1"/>
</dbReference>